<dbReference type="KEGG" id="marh:Mia14_0620"/>
<dbReference type="Gene3D" id="3.30.460.10">
    <property type="entry name" value="Beta Polymerase, domain 2"/>
    <property type="match status" value="1"/>
</dbReference>
<evidence type="ECO:0000313" key="3">
    <source>
        <dbReference type="EMBL" id="ASI13926.1"/>
    </source>
</evidence>
<dbReference type="RefSeq" id="WP_088820196.1">
    <property type="nucleotide sequence ID" value="NZ_CP019964.1"/>
</dbReference>
<dbReference type="EMBL" id="CP019964">
    <property type="protein sequence ID" value="ASI13923.1"/>
    <property type="molecule type" value="Genomic_DNA"/>
</dbReference>
<dbReference type="Pfam" id="PF18765">
    <property type="entry name" value="Polbeta"/>
    <property type="match status" value="1"/>
</dbReference>
<dbReference type="PANTHER" id="PTHR43852">
    <property type="entry name" value="NUCLEOTIDYLTRANSFERASE"/>
    <property type="match status" value="1"/>
</dbReference>
<evidence type="ECO:0000313" key="6">
    <source>
        <dbReference type="Proteomes" id="UP000197679"/>
    </source>
</evidence>
<accession>A0A218NNA0</accession>
<dbReference type="AlphaFoldDB" id="A0A218NNA0"/>
<dbReference type="GeneID" id="33314183"/>
<reference evidence="5 6" key="1">
    <citation type="journal article" date="2017" name="Nat. Commun.">
        <title>'ARMAN' archaea depend on association with euryarchaeal host in culture and in situ.</title>
        <authorList>
            <person name="Golyshina O."/>
            <person name="Toshchakov S."/>
            <person name="Makarova K."/>
            <person name="Gavrilov S."/>
            <person name="Korzhenkov A."/>
            <person name="La Cono V."/>
            <person name="Arcadi E."/>
            <person name="Nechitaylo T."/>
            <person name="Ferrer M."/>
            <person name="Kublanov I."/>
            <person name="Wolf Y."/>
            <person name="Yakimov M."/>
            <person name="Golyshin P."/>
            <person name="Slesarev A."/>
            <person name="Kozyavkin S."/>
        </authorList>
    </citation>
    <scope>NUCLEOTIDE SEQUENCE [LARGE SCALE GENOMIC DNA]</scope>
    <source>
        <strain evidence="5 6">Mia14</strain>
    </source>
</reference>
<dbReference type="EMBL" id="CP019964">
    <property type="protein sequence ID" value="ASI13932.1"/>
    <property type="molecule type" value="Genomic_DNA"/>
</dbReference>
<dbReference type="InterPro" id="IPR041633">
    <property type="entry name" value="Polbeta"/>
</dbReference>
<keyword evidence="6" id="KW-1185">Reference proteome</keyword>
<evidence type="ECO:0000313" key="5">
    <source>
        <dbReference type="EMBL" id="ASI13932.1"/>
    </source>
</evidence>
<dbReference type="GO" id="GO:0016740">
    <property type="term" value="F:transferase activity"/>
    <property type="evidence" value="ECO:0007669"/>
    <property type="project" value="UniProtKB-KW"/>
</dbReference>
<feature type="domain" description="Polymerase beta nucleotidyltransferase" evidence="1">
    <location>
        <begin position="53"/>
        <end position="140"/>
    </location>
</feature>
<dbReference type="KEGG" id="marh:Mia14_0623"/>
<dbReference type="KEGG" id="marh:Mia14_0626"/>
<name>A0A218NNA0_9ARCH</name>
<reference evidence="5" key="2">
    <citation type="submission" date="2017-03" db="EMBL/GenBank/DDBJ databases">
        <authorList>
            <person name="Golyshina O."/>
            <person name="Toshchakov S."/>
            <person name="Makarova K."/>
            <person name="Gavrilov S."/>
            <person name="Korzhenkov A."/>
            <person name="La Cono V."/>
            <person name="Arcadi E."/>
            <person name="Nechitaylo T."/>
            <person name="Ferrer M."/>
            <person name="Kublanov I."/>
            <person name="Wolf Y."/>
            <person name="Yakimov M."/>
            <person name="Golyshin P."/>
            <person name="Slesarev A."/>
            <person name="Kozyavkin S."/>
        </authorList>
    </citation>
    <scope>NUCLEOTIDE SEQUENCE</scope>
    <source>
        <strain evidence="5">Mia14</strain>
    </source>
</reference>
<gene>
    <name evidence="2" type="ORF">Mia14_0620</name>
    <name evidence="3" type="ORF">Mia14_0623</name>
    <name evidence="4" type="ORF">Mia14_0626</name>
    <name evidence="5" type="ORF">Mia14_0629</name>
</gene>
<dbReference type="EMBL" id="CP019964">
    <property type="protein sequence ID" value="ASI13926.1"/>
    <property type="molecule type" value="Genomic_DNA"/>
</dbReference>
<dbReference type="InterPro" id="IPR043519">
    <property type="entry name" value="NT_sf"/>
</dbReference>
<evidence type="ECO:0000313" key="2">
    <source>
        <dbReference type="EMBL" id="ASI13923.1"/>
    </source>
</evidence>
<proteinExistence type="predicted"/>
<evidence type="ECO:0000259" key="1">
    <source>
        <dbReference type="Pfam" id="PF18765"/>
    </source>
</evidence>
<dbReference type="EMBL" id="CP019964">
    <property type="protein sequence ID" value="ASI13929.1"/>
    <property type="molecule type" value="Genomic_DNA"/>
</dbReference>
<dbReference type="KEGG" id="marh:Mia14_0629"/>
<dbReference type="CDD" id="cd05403">
    <property type="entry name" value="NT_KNTase_like"/>
    <property type="match status" value="1"/>
</dbReference>
<dbReference type="Proteomes" id="UP000197679">
    <property type="component" value="Chromosome"/>
</dbReference>
<dbReference type="OrthoDB" id="91340at2157"/>
<dbReference type="InterPro" id="IPR052930">
    <property type="entry name" value="TA_antitoxin_MntA"/>
</dbReference>
<evidence type="ECO:0000313" key="4">
    <source>
        <dbReference type="EMBL" id="ASI13929.1"/>
    </source>
</evidence>
<protein>
    <submittedName>
        <fullName evidence="5">Nucleotidyltransferase</fullName>
    </submittedName>
</protein>
<keyword evidence="5" id="KW-0808">Transferase</keyword>
<organism evidence="5 6">
    <name type="scientific">Candidatus Mancarchaeum acidiphilum</name>
    <dbReference type="NCBI Taxonomy" id="1920749"/>
    <lineage>
        <taxon>Archaea</taxon>
        <taxon>Candidatus Micrarchaeota</taxon>
        <taxon>Candidatus Mancarchaeum</taxon>
    </lineage>
</organism>
<dbReference type="SUPFAM" id="SSF81301">
    <property type="entry name" value="Nucleotidyltransferase"/>
    <property type="match status" value="1"/>
</dbReference>
<dbReference type="PANTHER" id="PTHR43852:SF3">
    <property type="entry name" value="NUCLEOTIDYLTRANSFERASE"/>
    <property type="match status" value="1"/>
</dbReference>
<sequence length="166" mass="19027">MNTKVYIDDKLAEKWKELAMKRFGYGRGSISKAAEEALSMWVEKEQIVTTAFEKLKEAAIGEKNILALLLFGSYARKEPYHDIDIAIVIESNADKLKVLSIIESSVPEEPRFDFSIFNDMPMNMKSRVLNECIVIYNRKDYDLKEVSSDIIIKWSDIKPIIDSALV</sequence>